<dbReference type="Gene3D" id="3.90.550.10">
    <property type="entry name" value="Spore Coat Polysaccharide Biosynthesis Protein SpsA, Chain A"/>
    <property type="match status" value="1"/>
</dbReference>
<dbReference type="EMBL" id="JACNYK010000008">
    <property type="protein sequence ID" value="MBD1427778.1"/>
    <property type="molecule type" value="Genomic_DNA"/>
</dbReference>
<evidence type="ECO:0000313" key="5">
    <source>
        <dbReference type="Proteomes" id="UP000606494"/>
    </source>
</evidence>
<dbReference type="PANTHER" id="PTHR22916">
    <property type="entry name" value="GLYCOSYLTRANSFERASE"/>
    <property type="match status" value="1"/>
</dbReference>
<evidence type="ECO:0000256" key="1">
    <source>
        <dbReference type="ARBA" id="ARBA00022676"/>
    </source>
</evidence>
<dbReference type="CDD" id="cd00761">
    <property type="entry name" value="Glyco_tranf_GTA_type"/>
    <property type="match status" value="1"/>
</dbReference>
<gene>
    <name evidence="4" type="ORF">H8B17_19535</name>
</gene>
<keyword evidence="5" id="KW-1185">Reference proteome</keyword>
<sequence length="270" mass="31338">MKSTPLISIVVPIYNSEEFLDRCLKSLVSQSFKAIEIILVNDGSSDSSGNICSTWSKKDSRIKVIHKENEGVTIARKVGLENCTGEWVSFVDSDDELFERSIELLFNHVDEDTDMVCGSLKYTGPFKFKREYTYAKLNGVQYSKKLLRKYVTWGPFGRLTRISLFDLNSFNISSKITHGEDFIMNLRLGYNAKQITLIPDHVYHYMWRPSSAISKNPMLSRSYRKRYKNEINSSIPTKYRRELAFEITNFWISRYWEISKGLIKKVLSAE</sequence>
<keyword evidence="2" id="KW-0808">Transferase</keyword>
<evidence type="ECO:0000256" key="2">
    <source>
        <dbReference type="ARBA" id="ARBA00022679"/>
    </source>
</evidence>
<dbReference type="PANTHER" id="PTHR22916:SF51">
    <property type="entry name" value="GLYCOSYLTRANSFERASE EPSH-RELATED"/>
    <property type="match status" value="1"/>
</dbReference>
<reference evidence="4 5" key="1">
    <citation type="submission" date="2020-08" db="EMBL/GenBank/DDBJ databases">
        <title>Sphingobacterium sp. DN00404 isolated from aquaculture water.</title>
        <authorList>
            <person name="Zhang M."/>
        </authorList>
    </citation>
    <scope>NUCLEOTIDE SEQUENCE [LARGE SCALE GENOMIC DNA]</scope>
    <source>
        <strain evidence="4 5">KCTC 32294</strain>
    </source>
</reference>
<proteinExistence type="predicted"/>
<name>A0ABR7Y8Y6_9SPHI</name>
<feature type="domain" description="Glycosyltransferase 2-like" evidence="3">
    <location>
        <begin position="8"/>
        <end position="136"/>
    </location>
</feature>
<protein>
    <submittedName>
        <fullName evidence="4">Glycosyltransferase</fullName>
    </submittedName>
</protein>
<dbReference type="SUPFAM" id="SSF53448">
    <property type="entry name" value="Nucleotide-diphospho-sugar transferases"/>
    <property type="match status" value="1"/>
</dbReference>
<dbReference type="Pfam" id="PF00535">
    <property type="entry name" value="Glycos_transf_2"/>
    <property type="match status" value="1"/>
</dbReference>
<organism evidence="4 5">
    <name type="scientific">Sphingobacterium arenae</name>
    <dbReference type="NCBI Taxonomy" id="1280598"/>
    <lineage>
        <taxon>Bacteria</taxon>
        <taxon>Pseudomonadati</taxon>
        <taxon>Bacteroidota</taxon>
        <taxon>Sphingobacteriia</taxon>
        <taxon>Sphingobacteriales</taxon>
        <taxon>Sphingobacteriaceae</taxon>
        <taxon>Sphingobacterium</taxon>
    </lineage>
</organism>
<evidence type="ECO:0000313" key="4">
    <source>
        <dbReference type="EMBL" id="MBD1427778.1"/>
    </source>
</evidence>
<keyword evidence="1" id="KW-0328">Glycosyltransferase</keyword>
<dbReference type="Proteomes" id="UP000606494">
    <property type="component" value="Unassembled WGS sequence"/>
</dbReference>
<evidence type="ECO:0000259" key="3">
    <source>
        <dbReference type="Pfam" id="PF00535"/>
    </source>
</evidence>
<dbReference type="InterPro" id="IPR001173">
    <property type="entry name" value="Glyco_trans_2-like"/>
</dbReference>
<dbReference type="InterPro" id="IPR029044">
    <property type="entry name" value="Nucleotide-diphossugar_trans"/>
</dbReference>
<dbReference type="RefSeq" id="WP_190310925.1">
    <property type="nucleotide sequence ID" value="NZ_JACNYK010000008.1"/>
</dbReference>
<accession>A0ABR7Y8Y6</accession>
<comment type="caution">
    <text evidence="4">The sequence shown here is derived from an EMBL/GenBank/DDBJ whole genome shotgun (WGS) entry which is preliminary data.</text>
</comment>